<name>A0A3M7PU38_BRAPC</name>
<evidence type="ECO:0000313" key="2">
    <source>
        <dbReference type="Proteomes" id="UP000276133"/>
    </source>
</evidence>
<evidence type="ECO:0000313" key="1">
    <source>
        <dbReference type="EMBL" id="RNA02677.1"/>
    </source>
</evidence>
<sequence length="102" mass="11491">MLVDFAVQFNSLSQNNTFAVPPTNRNPLRELNLQVNQAKSQILITSNIANNSNKETTNVKKGNKDKANQTKLRYQMNSNDDAELRQNHLNPFSISGLLCNDD</sequence>
<organism evidence="1 2">
    <name type="scientific">Brachionus plicatilis</name>
    <name type="common">Marine rotifer</name>
    <name type="synonym">Brachionus muelleri</name>
    <dbReference type="NCBI Taxonomy" id="10195"/>
    <lineage>
        <taxon>Eukaryota</taxon>
        <taxon>Metazoa</taxon>
        <taxon>Spiralia</taxon>
        <taxon>Gnathifera</taxon>
        <taxon>Rotifera</taxon>
        <taxon>Eurotatoria</taxon>
        <taxon>Monogononta</taxon>
        <taxon>Pseudotrocha</taxon>
        <taxon>Ploima</taxon>
        <taxon>Brachionidae</taxon>
        <taxon>Brachionus</taxon>
    </lineage>
</organism>
<dbReference type="AlphaFoldDB" id="A0A3M7PU38"/>
<accession>A0A3M7PU38</accession>
<reference evidence="1 2" key="1">
    <citation type="journal article" date="2018" name="Sci. Rep.">
        <title>Genomic signatures of local adaptation to the degree of environmental predictability in rotifers.</title>
        <authorList>
            <person name="Franch-Gras L."/>
            <person name="Hahn C."/>
            <person name="Garcia-Roger E.M."/>
            <person name="Carmona M.J."/>
            <person name="Serra M."/>
            <person name="Gomez A."/>
        </authorList>
    </citation>
    <scope>NUCLEOTIDE SEQUENCE [LARGE SCALE GENOMIC DNA]</scope>
    <source>
        <strain evidence="1">HYR1</strain>
    </source>
</reference>
<proteinExistence type="predicted"/>
<dbReference type="EMBL" id="REGN01008789">
    <property type="protein sequence ID" value="RNA02677.1"/>
    <property type="molecule type" value="Genomic_DNA"/>
</dbReference>
<gene>
    <name evidence="1" type="ORF">BpHYR1_040748</name>
</gene>
<protein>
    <submittedName>
        <fullName evidence="1">Uncharacterized protein</fullName>
    </submittedName>
</protein>
<comment type="caution">
    <text evidence="1">The sequence shown here is derived from an EMBL/GenBank/DDBJ whole genome shotgun (WGS) entry which is preliminary data.</text>
</comment>
<keyword evidence="2" id="KW-1185">Reference proteome</keyword>
<dbReference type="Proteomes" id="UP000276133">
    <property type="component" value="Unassembled WGS sequence"/>
</dbReference>